<comment type="caution">
    <text evidence="2">The sequence shown here is derived from an EMBL/GenBank/DDBJ whole genome shotgun (WGS) entry which is preliminary data.</text>
</comment>
<sequence length="87" mass="10674">MPRLTRGQANSSSDPLYEALLNVQDENRRHVRRIRQLENRNRDLRRQLEDMREERDSWMERVTSNVSENYFQESRFEHIYGHLILSK</sequence>
<feature type="coiled-coil region" evidence="1">
    <location>
        <begin position="20"/>
        <end position="61"/>
    </location>
</feature>
<accession>A0ABN7V0C4</accession>
<dbReference type="Proteomes" id="UP000789901">
    <property type="component" value="Unassembled WGS sequence"/>
</dbReference>
<organism evidence="2 3">
    <name type="scientific">Gigaspora margarita</name>
    <dbReference type="NCBI Taxonomy" id="4874"/>
    <lineage>
        <taxon>Eukaryota</taxon>
        <taxon>Fungi</taxon>
        <taxon>Fungi incertae sedis</taxon>
        <taxon>Mucoromycota</taxon>
        <taxon>Glomeromycotina</taxon>
        <taxon>Glomeromycetes</taxon>
        <taxon>Diversisporales</taxon>
        <taxon>Gigasporaceae</taxon>
        <taxon>Gigaspora</taxon>
    </lineage>
</organism>
<protein>
    <submittedName>
        <fullName evidence="2">45955_t:CDS:1</fullName>
    </submittedName>
</protein>
<gene>
    <name evidence="2" type="ORF">GMARGA_LOCUS12846</name>
</gene>
<reference evidence="2 3" key="1">
    <citation type="submission" date="2021-06" db="EMBL/GenBank/DDBJ databases">
        <authorList>
            <person name="Kallberg Y."/>
            <person name="Tangrot J."/>
            <person name="Rosling A."/>
        </authorList>
    </citation>
    <scope>NUCLEOTIDE SEQUENCE [LARGE SCALE GENOMIC DNA]</scope>
    <source>
        <strain evidence="2 3">120-4 pot B 10/14</strain>
    </source>
</reference>
<dbReference type="EMBL" id="CAJVQB010007994">
    <property type="protein sequence ID" value="CAG8712405.1"/>
    <property type="molecule type" value="Genomic_DNA"/>
</dbReference>
<proteinExistence type="predicted"/>
<evidence type="ECO:0000313" key="2">
    <source>
        <dbReference type="EMBL" id="CAG8712405.1"/>
    </source>
</evidence>
<evidence type="ECO:0000313" key="3">
    <source>
        <dbReference type="Proteomes" id="UP000789901"/>
    </source>
</evidence>
<evidence type="ECO:0000256" key="1">
    <source>
        <dbReference type="SAM" id="Coils"/>
    </source>
</evidence>
<keyword evidence="1" id="KW-0175">Coiled coil</keyword>
<name>A0ABN7V0C4_GIGMA</name>
<keyword evidence="3" id="KW-1185">Reference proteome</keyword>